<evidence type="ECO:0008006" key="5">
    <source>
        <dbReference type="Google" id="ProtNLM"/>
    </source>
</evidence>
<evidence type="ECO:0000313" key="3">
    <source>
        <dbReference type="EMBL" id="EIT70833.1"/>
    </source>
</evidence>
<dbReference type="EMBL" id="AKGD01000001">
    <property type="protein sequence ID" value="EIT70833.1"/>
    <property type="molecule type" value="Genomic_DNA"/>
</dbReference>
<dbReference type="OrthoDB" id="3182121at2"/>
<dbReference type="RefSeq" id="WP_007183926.1">
    <property type="nucleotide sequence ID" value="NZ_AKGD01000001.1"/>
</dbReference>
<dbReference type="STRING" id="1172194.WQQ_09700"/>
<sequence length="150" mass="16874">MSEITDEQLLERYPGVRIEHDNKAFYRGLLNRTLLMDRCGDCAHWFHPPRPICPKCWSRNIQPTAVKGSGTIHLLIFLHQGPPAPGVSYDTPHPVATVELDEQPGLRFTSTIVGTPNEELAIGQRVRLGWVDRRTGADPKPVPVFERVDS</sequence>
<evidence type="ECO:0000259" key="1">
    <source>
        <dbReference type="Pfam" id="PF01796"/>
    </source>
</evidence>
<dbReference type="Pfam" id="PF12172">
    <property type="entry name" value="zf-ChsH2"/>
    <property type="match status" value="1"/>
</dbReference>
<dbReference type="InterPro" id="IPR052513">
    <property type="entry name" value="Thioester_dehydratase-like"/>
</dbReference>
<keyword evidence="4" id="KW-1185">Reference proteome</keyword>
<dbReference type="AlphaFoldDB" id="I8TAA8"/>
<dbReference type="Pfam" id="PF01796">
    <property type="entry name" value="OB_ChsH2_C"/>
    <property type="match status" value="1"/>
</dbReference>
<dbReference type="InterPro" id="IPR002878">
    <property type="entry name" value="ChsH2_C"/>
</dbReference>
<dbReference type="PANTHER" id="PTHR34075:SF5">
    <property type="entry name" value="BLR3430 PROTEIN"/>
    <property type="match status" value="1"/>
</dbReference>
<evidence type="ECO:0000259" key="2">
    <source>
        <dbReference type="Pfam" id="PF12172"/>
    </source>
</evidence>
<evidence type="ECO:0000313" key="4">
    <source>
        <dbReference type="Proteomes" id="UP000003704"/>
    </source>
</evidence>
<gene>
    <name evidence="3" type="ORF">WQQ_09700</name>
</gene>
<accession>I8TAA8</accession>
<dbReference type="InterPro" id="IPR022002">
    <property type="entry name" value="ChsH2_Znr"/>
</dbReference>
<feature type="domain" description="ChsH2 rubredoxin-like zinc ribbon" evidence="2">
    <location>
        <begin position="33"/>
        <end position="61"/>
    </location>
</feature>
<dbReference type="InterPro" id="IPR012340">
    <property type="entry name" value="NA-bd_OB-fold"/>
</dbReference>
<comment type="caution">
    <text evidence="3">The sequence shown here is derived from an EMBL/GenBank/DDBJ whole genome shotgun (WGS) entry which is preliminary data.</text>
</comment>
<dbReference type="PANTHER" id="PTHR34075">
    <property type="entry name" value="BLR3430 PROTEIN"/>
    <property type="match status" value="1"/>
</dbReference>
<dbReference type="PATRIC" id="fig|1172194.4.peg.930"/>
<name>I8TAA8_9GAMM</name>
<dbReference type="Gene3D" id="6.10.30.10">
    <property type="match status" value="1"/>
</dbReference>
<proteinExistence type="predicted"/>
<organism evidence="3 4">
    <name type="scientific">Hydrocarboniphaga effusa AP103</name>
    <dbReference type="NCBI Taxonomy" id="1172194"/>
    <lineage>
        <taxon>Bacteria</taxon>
        <taxon>Pseudomonadati</taxon>
        <taxon>Pseudomonadota</taxon>
        <taxon>Gammaproteobacteria</taxon>
        <taxon>Nevskiales</taxon>
        <taxon>Nevskiaceae</taxon>
        <taxon>Hydrocarboniphaga</taxon>
    </lineage>
</organism>
<feature type="domain" description="ChsH2 C-terminal OB-fold" evidence="1">
    <location>
        <begin position="65"/>
        <end position="130"/>
    </location>
</feature>
<protein>
    <recommendedName>
        <fullName evidence="5">DUF35 domain-containing protein</fullName>
    </recommendedName>
</protein>
<reference evidence="3 4" key="1">
    <citation type="journal article" date="2012" name="J. Bacteriol.">
        <title>Genome Sequence of n-Alkane-Degrading Hydrocarboniphaga effusa Strain AP103T (ATCC BAA-332T).</title>
        <authorList>
            <person name="Chang H.K."/>
            <person name="Zylstra G.J."/>
            <person name="Chae J.C."/>
        </authorList>
    </citation>
    <scope>NUCLEOTIDE SEQUENCE [LARGE SCALE GENOMIC DNA]</scope>
    <source>
        <strain evidence="3 4">AP103</strain>
    </source>
</reference>
<dbReference type="SUPFAM" id="SSF50249">
    <property type="entry name" value="Nucleic acid-binding proteins"/>
    <property type="match status" value="1"/>
</dbReference>
<dbReference type="Proteomes" id="UP000003704">
    <property type="component" value="Unassembled WGS sequence"/>
</dbReference>